<reference evidence="3" key="1">
    <citation type="submission" date="2023-07" db="EMBL/GenBank/DDBJ databases">
        <title>A chromosome-level genome assembly of Lolium multiflorum.</title>
        <authorList>
            <person name="Chen Y."/>
            <person name="Copetti D."/>
            <person name="Kolliker R."/>
            <person name="Studer B."/>
        </authorList>
    </citation>
    <scope>NUCLEOTIDE SEQUENCE</scope>
    <source>
        <strain evidence="3">02402/16</strain>
        <tissue evidence="3">Leaf</tissue>
    </source>
</reference>
<dbReference type="InterPro" id="IPR025558">
    <property type="entry name" value="DUF4283"/>
</dbReference>
<keyword evidence="4" id="KW-1185">Reference proteome</keyword>
<evidence type="ECO:0000313" key="3">
    <source>
        <dbReference type="EMBL" id="KAK1643711.1"/>
    </source>
</evidence>
<dbReference type="SUPFAM" id="SSF57756">
    <property type="entry name" value="Retrovirus zinc finger-like domains"/>
    <property type="match status" value="1"/>
</dbReference>
<sequence length="238" mass="26751">MWRRRVEASNAEGPAGWGAPAPEMEGLCFRCFEPGHRKRECANAEVCLRCWQRDHPAKGCTRPRSPSSEDELRNRALAKLARRSSPVRERKERPWPPISVEPLRAEAQDLLVEEALEAPQLCVVRRTVAMGDLEQRLRFAMVASVGGRRPSLSCTQVVAAFKWRGVPENAMSVHTFAPEDFIVIFASAELRDHVASRPPVLVARAPLCWRPWNRQGQAELVPMQTRVSLVLEGIPPHA</sequence>
<dbReference type="InterPro" id="IPR036875">
    <property type="entry name" value="Znf_CCHC_sf"/>
</dbReference>
<dbReference type="AlphaFoldDB" id="A0AAD8W4S6"/>
<dbReference type="InterPro" id="IPR053253">
    <property type="entry name" value="Sex_diff_modulator"/>
</dbReference>
<evidence type="ECO:0000313" key="4">
    <source>
        <dbReference type="Proteomes" id="UP001231189"/>
    </source>
</evidence>
<dbReference type="PANTHER" id="PTHR33087:SF42">
    <property type="entry name" value="DUF4283 DOMAIN-CONTAINING PROTEIN"/>
    <property type="match status" value="1"/>
</dbReference>
<dbReference type="Proteomes" id="UP001231189">
    <property type="component" value="Unassembled WGS sequence"/>
</dbReference>
<gene>
    <name evidence="3" type="ORF">QYE76_061516</name>
</gene>
<dbReference type="InterPro" id="IPR001878">
    <property type="entry name" value="Znf_CCHC"/>
</dbReference>
<keyword evidence="1" id="KW-0479">Metal-binding</keyword>
<proteinExistence type="predicted"/>
<dbReference type="SMART" id="SM00343">
    <property type="entry name" value="ZnF_C2HC"/>
    <property type="match status" value="2"/>
</dbReference>
<evidence type="ECO:0000259" key="2">
    <source>
        <dbReference type="PROSITE" id="PS50158"/>
    </source>
</evidence>
<keyword evidence="1" id="KW-0862">Zinc</keyword>
<dbReference type="GO" id="GO:0003676">
    <property type="term" value="F:nucleic acid binding"/>
    <property type="evidence" value="ECO:0007669"/>
    <property type="project" value="InterPro"/>
</dbReference>
<name>A0AAD8W4S6_LOLMU</name>
<dbReference type="PROSITE" id="PS50158">
    <property type="entry name" value="ZF_CCHC"/>
    <property type="match status" value="1"/>
</dbReference>
<protein>
    <recommendedName>
        <fullName evidence="2">CCHC-type domain-containing protein</fullName>
    </recommendedName>
</protein>
<keyword evidence="1" id="KW-0863">Zinc-finger</keyword>
<organism evidence="3 4">
    <name type="scientific">Lolium multiflorum</name>
    <name type="common">Italian ryegrass</name>
    <name type="synonym">Lolium perenne subsp. multiflorum</name>
    <dbReference type="NCBI Taxonomy" id="4521"/>
    <lineage>
        <taxon>Eukaryota</taxon>
        <taxon>Viridiplantae</taxon>
        <taxon>Streptophyta</taxon>
        <taxon>Embryophyta</taxon>
        <taxon>Tracheophyta</taxon>
        <taxon>Spermatophyta</taxon>
        <taxon>Magnoliopsida</taxon>
        <taxon>Liliopsida</taxon>
        <taxon>Poales</taxon>
        <taxon>Poaceae</taxon>
        <taxon>BOP clade</taxon>
        <taxon>Pooideae</taxon>
        <taxon>Poodae</taxon>
        <taxon>Poeae</taxon>
        <taxon>Poeae Chloroplast Group 2 (Poeae type)</taxon>
        <taxon>Loliodinae</taxon>
        <taxon>Loliinae</taxon>
        <taxon>Lolium</taxon>
    </lineage>
</organism>
<dbReference type="GO" id="GO:0008270">
    <property type="term" value="F:zinc ion binding"/>
    <property type="evidence" value="ECO:0007669"/>
    <property type="project" value="UniProtKB-KW"/>
</dbReference>
<dbReference type="Pfam" id="PF14111">
    <property type="entry name" value="DUF4283"/>
    <property type="match status" value="1"/>
</dbReference>
<comment type="caution">
    <text evidence="3">The sequence shown here is derived from an EMBL/GenBank/DDBJ whole genome shotgun (WGS) entry which is preliminary data.</text>
</comment>
<dbReference type="EMBL" id="JAUUTY010000004">
    <property type="protein sequence ID" value="KAK1643711.1"/>
    <property type="molecule type" value="Genomic_DNA"/>
</dbReference>
<dbReference type="PANTHER" id="PTHR33087">
    <property type="entry name" value="OS07G0539200 PROTEIN"/>
    <property type="match status" value="1"/>
</dbReference>
<dbReference type="Gene3D" id="4.10.60.10">
    <property type="entry name" value="Zinc finger, CCHC-type"/>
    <property type="match status" value="1"/>
</dbReference>
<feature type="domain" description="CCHC-type" evidence="2">
    <location>
        <begin position="28"/>
        <end position="41"/>
    </location>
</feature>
<accession>A0AAD8W4S6</accession>
<evidence type="ECO:0000256" key="1">
    <source>
        <dbReference type="PROSITE-ProRule" id="PRU00047"/>
    </source>
</evidence>